<reference evidence="2 3" key="1">
    <citation type="journal article" date="2010" name="Nature">
        <title>Genome sequencing and analysis of the model grass Brachypodium distachyon.</title>
        <authorList>
            <consortium name="International Brachypodium Initiative"/>
        </authorList>
    </citation>
    <scope>NUCLEOTIDE SEQUENCE [LARGE SCALE GENOMIC DNA]</scope>
    <source>
        <strain evidence="2 3">Bd21</strain>
    </source>
</reference>
<dbReference type="OrthoDB" id="2019109at2759"/>
<keyword evidence="1" id="KW-0812">Transmembrane</keyword>
<feature type="transmembrane region" description="Helical" evidence="1">
    <location>
        <begin position="21"/>
        <end position="40"/>
    </location>
</feature>
<dbReference type="Gramene" id="KQK13180">
    <property type="protein sequence ID" value="KQK13180"/>
    <property type="gene ID" value="BRADI_1g08436v3"/>
</dbReference>
<reference evidence="3" key="3">
    <citation type="submission" date="2018-08" db="UniProtKB">
        <authorList>
            <consortium name="EnsemblPlants"/>
        </authorList>
    </citation>
    <scope>IDENTIFICATION</scope>
    <source>
        <strain evidence="3">cv. Bd21</strain>
    </source>
</reference>
<dbReference type="EnsemblPlants" id="KQK13180">
    <property type="protein sequence ID" value="KQK13180"/>
    <property type="gene ID" value="BRADI_1g08436v3"/>
</dbReference>
<organism evidence="2">
    <name type="scientific">Brachypodium distachyon</name>
    <name type="common">Purple false brome</name>
    <name type="synonym">Trachynia distachya</name>
    <dbReference type="NCBI Taxonomy" id="15368"/>
    <lineage>
        <taxon>Eukaryota</taxon>
        <taxon>Viridiplantae</taxon>
        <taxon>Streptophyta</taxon>
        <taxon>Embryophyta</taxon>
        <taxon>Tracheophyta</taxon>
        <taxon>Spermatophyta</taxon>
        <taxon>Magnoliopsida</taxon>
        <taxon>Liliopsida</taxon>
        <taxon>Poales</taxon>
        <taxon>Poaceae</taxon>
        <taxon>BOP clade</taxon>
        <taxon>Pooideae</taxon>
        <taxon>Stipodae</taxon>
        <taxon>Brachypodieae</taxon>
        <taxon>Brachypodium</taxon>
    </lineage>
</organism>
<proteinExistence type="predicted"/>
<gene>
    <name evidence="2" type="ORF">BRADI_1g08436v3</name>
</gene>
<reference evidence="2" key="2">
    <citation type="submission" date="2017-06" db="EMBL/GenBank/DDBJ databases">
        <title>WGS assembly of Brachypodium distachyon.</title>
        <authorList>
            <consortium name="The International Brachypodium Initiative"/>
            <person name="Lucas S."/>
            <person name="Harmon-Smith M."/>
            <person name="Lail K."/>
            <person name="Tice H."/>
            <person name="Grimwood J."/>
            <person name="Bruce D."/>
            <person name="Barry K."/>
            <person name="Shu S."/>
            <person name="Lindquist E."/>
            <person name="Wang M."/>
            <person name="Pitluck S."/>
            <person name="Vogel J.P."/>
            <person name="Garvin D.F."/>
            <person name="Mockler T.C."/>
            <person name="Schmutz J."/>
            <person name="Rokhsar D."/>
            <person name="Bevan M.W."/>
        </authorList>
    </citation>
    <scope>NUCLEOTIDE SEQUENCE</scope>
    <source>
        <strain evidence="2">Bd21</strain>
    </source>
</reference>
<dbReference type="EMBL" id="CM000880">
    <property type="protein sequence ID" value="KQK13180.2"/>
    <property type="molecule type" value="Genomic_DNA"/>
</dbReference>
<evidence type="ECO:0008006" key="5">
    <source>
        <dbReference type="Google" id="ProtNLM"/>
    </source>
</evidence>
<evidence type="ECO:0000313" key="4">
    <source>
        <dbReference type="Proteomes" id="UP000008810"/>
    </source>
</evidence>
<dbReference type="InParanoid" id="A0A0Q3JM99"/>
<keyword evidence="1" id="KW-1133">Transmembrane helix</keyword>
<keyword evidence="1" id="KW-0472">Membrane</keyword>
<sequence>MYTSLPPSAGRVRSCNLKKQAATRMILLLYLIIQFVAVSAQQENCDCWEKQYCMVDKQTPDDSWAFGPGGAGCTVIGPNKS</sequence>
<accession>A0A0Q3JM99</accession>
<evidence type="ECO:0000313" key="3">
    <source>
        <dbReference type="EnsemblPlants" id="KQK13180"/>
    </source>
</evidence>
<keyword evidence="4" id="KW-1185">Reference proteome</keyword>
<dbReference type="AlphaFoldDB" id="A0A0Q3JM99"/>
<feature type="non-terminal residue" evidence="2">
    <location>
        <position position="81"/>
    </location>
</feature>
<evidence type="ECO:0000256" key="1">
    <source>
        <dbReference type="SAM" id="Phobius"/>
    </source>
</evidence>
<dbReference type="Proteomes" id="UP000008810">
    <property type="component" value="Chromosome 1"/>
</dbReference>
<name>A0A0Q3JM99_BRADI</name>
<evidence type="ECO:0000313" key="2">
    <source>
        <dbReference type="EMBL" id="KQK13180.2"/>
    </source>
</evidence>
<protein>
    <recommendedName>
        <fullName evidence="5">X8 domain-containing protein</fullName>
    </recommendedName>
</protein>